<keyword evidence="1" id="KW-1133">Transmembrane helix</keyword>
<accession>A0A392SYU8</accession>
<keyword evidence="1" id="KW-0812">Transmembrane</keyword>
<dbReference type="Proteomes" id="UP000265520">
    <property type="component" value="Unassembled WGS sequence"/>
</dbReference>
<reference evidence="2 3" key="1">
    <citation type="journal article" date="2018" name="Front. Plant Sci.">
        <title>Red Clover (Trifolium pratense) and Zigzag Clover (T. medium) - A Picture of Genomic Similarities and Differences.</title>
        <authorList>
            <person name="Dluhosova J."/>
            <person name="Istvanek J."/>
            <person name="Nedelnik J."/>
            <person name="Repkova J."/>
        </authorList>
    </citation>
    <scope>NUCLEOTIDE SEQUENCE [LARGE SCALE GENOMIC DNA]</scope>
    <source>
        <strain evidence="3">cv. 10/8</strain>
        <tissue evidence="2">Leaf</tissue>
    </source>
</reference>
<name>A0A392SYU8_9FABA</name>
<organism evidence="2 3">
    <name type="scientific">Trifolium medium</name>
    <dbReference type="NCBI Taxonomy" id="97028"/>
    <lineage>
        <taxon>Eukaryota</taxon>
        <taxon>Viridiplantae</taxon>
        <taxon>Streptophyta</taxon>
        <taxon>Embryophyta</taxon>
        <taxon>Tracheophyta</taxon>
        <taxon>Spermatophyta</taxon>
        <taxon>Magnoliopsida</taxon>
        <taxon>eudicotyledons</taxon>
        <taxon>Gunneridae</taxon>
        <taxon>Pentapetalae</taxon>
        <taxon>rosids</taxon>
        <taxon>fabids</taxon>
        <taxon>Fabales</taxon>
        <taxon>Fabaceae</taxon>
        <taxon>Papilionoideae</taxon>
        <taxon>50 kb inversion clade</taxon>
        <taxon>NPAAA clade</taxon>
        <taxon>Hologalegina</taxon>
        <taxon>IRL clade</taxon>
        <taxon>Trifolieae</taxon>
        <taxon>Trifolium</taxon>
    </lineage>
</organism>
<keyword evidence="1" id="KW-0472">Membrane</keyword>
<protein>
    <submittedName>
        <fullName evidence="2">Uncharacterized protein</fullName>
    </submittedName>
</protein>
<comment type="caution">
    <text evidence="2">The sequence shown here is derived from an EMBL/GenBank/DDBJ whole genome shotgun (WGS) entry which is preliminary data.</text>
</comment>
<keyword evidence="3" id="KW-1185">Reference proteome</keyword>
<feature type="non-terminal residue" evidence="2">
    <location>
        <position position="79"/>
    </location>
</feature>
<evidence type="ECO:0000256" key="1">
    <source>
        <dbReference type="SAM" id="Phobius"/>
    </source>
</evidence>
<sequence>MLGESSTDLDSFYRILAKWNDLKVSIWDVAIDLLSSWVFVILLFFLVLFFGEPSIKVDKIGSPDGVHCGHLLLSFLFLR</sequence>
<dbReference type="EMBL" id="LXQA010462288">
    <property type="protein sequence ID" value="MCI53384.1"/>
    <property type="molecule type" value="Genomic_DNA"/>
</dbReference>
<dbReference type="AlphaFoldDB" id="A0A392SYU8"/>
<evidence type="ECO:0000313" key="3">
    <source>
        <dbReference type="Proteomes" id="UP000265520"/>
    </source>
</evidence>
<proteinExistence type="predicted"/>
<feature type="transmembrane region" description="Helical" evidence="1">
    <location>
        <begin position="29"/>
        <end position="50"/>
    </location>
</feature>
<evidence type="ECO:0000313" key="2">
    <source>
        <dbReference type="EMBL" id="MCI53384.1"/>
    </source>
</evidence>